<dbReference type="InterPro" id="IPR000210">
    <property type="entry name" value="BTB/POZ_dom"/>
</dbReference>
<dbReference type="Pfam" id="PF02214">
    <property type="entry name" value="BTB_2"/>
    <property type="match status" value="1"/>
</dbReference>
<organism evidence="3 4">
    <name type="scientific">Paragonimus westermani</name>
    <dbReference type="NCBI Taxonomy" id="34504"/>
    <lineage>
        <taxon>Eukaryota</taxon>
        <taxon>Metazoa</taxon>
        <taxon>Spiralia</taxon>
        <taxon>Lophotrochozoa</taxon>
        <taxon>Platyhelminthes</taxon>
        <taxon>Trematoda</taxon>
        <taxon>Digenea</taxon>
        <taxon>Plagiorchiida</taxon>
        <taxon>Troglotremata</taxon>
        <taxon>Troglotrematidae</taxon>
        <taxon>Paragonimus</taxon>
    </lineage>
</organism>
<keyword evidence="4" id="KW-1185">Reference proteome</keyword>
<feature type="domain" description="BTB" evidence="2">
    <location>
        <begin position="266"/>
        <end position="368"/>
    </location>
</feature>
<accession>A0A5J4NG93</accession>
<gene>
    <name evidence="3" type="ORF">DEA37_0009972</name>
</gene>
<feature type="compositionally biased region" description="Polar residues" evidence="1">
    <location>
        <begin position="189"/>
        <end position="218"/>
    </location>
</feature>
<dbReference type="Proteomes" id="UP000324629">
    <property type="component" value="Unassembled WGS sequence"/>
</dbReference>
<dbReference type="GO" id="GO:0051260">
    <property type="term" value="P:protein homooligomerization"/>
    <property type="evidence" value="ECO:0007669"/>
    <property type="project" value="InterPro"/>
</dbReference>
<protein>
    <submittedName>
        <fullName evidence="3">BTB/POZ domain-containing protein KCTD1/15</fullName>
    </submittedName>
</protein>
<dbReference type="SMART" id="SM00225">
    <property type="entry name" value="BTB"/>
    <property type="match status" value="1"/>
</dbReference>
<evidence type="ECO:0000259" key="2">
    <source>
        <dbReference type="SMART" id="SM00225"/>
    </source>
</evidence>
<dbReference type="InterPro" id="IPR003131">
    <property type="entry name" value="T1-type_BTB"/>
</dbReference>
<reference evidence="3 4" key="1">
    <citation type="journal article" date="2019" name="Gigascience">
        <title>Whole-genome sequence of the oriental lung fluke Paragonimus westermani.</title>
        <authorList>
            <person name="Oey H."/>
            <person name="Zakrzewski M."/>
            <person name="Narain K."/>
            <person name="Devi K.R."/>
            <person name="Agatsuma T."/>
            <person name="Nawaratna S."/>
            <person name="Gobert G.N."/>
            <person name="Jones M.K."/>
            <person name="Ragan M.A."/>
            <person name="McManus D.P."/>
            <person name="Krause L."/>
        </authorList>
    </citation>
    <scope>NUCLEOTIDE SEQUENCE [LARGE SCALE GENOMIC DNA]</scope>
    <source>
        <strain evidence="3 4">IND2009</strain>
    </source>
</reference>
<name>A0A5J4NG93_9TREM</name>
<feature type="region of interest" description="Disordered" evidence="1">
    <location>
        <begin position="179"/>
        <end position="220"/>
    </location>
</feature>
<dbReference type="PANTHER" id="PTHR14499:SF67">
    <property type="entry name" value="BTB_POZ DOMAIN-CONTAINING PROTEIN TIWAZ"/>
    <property type="match status" value="1"/>
</dbReference>
<dbReference type="Gene3D" id="3.30.710.10">
    <property type="entry name" value="Potassium Channel Kv1.1, Chain A"/>
    <property type="match status" value="1"/>
</dbReference>
<feature type="compositionally biased region" description="Basic and acidic residues" evidence="1">
    <location>
        <begin position="179"/>
        <end position="188"/>
    </location>
</feature>
<feature type="region of interest" description="Disordered" evidence="1">
    <location>
        <begin position="1"/>
        <end position="25"/>
    </location>
</feature>
<dbReference type="AlphaFoldDB" id="A0A5J4NG93"/>
<dbReference type="EMBL" id="QNGE01003238">
    <property type="protein sequence ID" value="KAA3674308.1"/>
    <property type="molecule type" value="Genomic_DNA"/>
</dbReference>
<dbReference type="PANTHER" id="PTHR14499">
    <property type="entry name" value="POTASSIUM CHANNEL TETRAMERIZATION DOMAIN-CONTAINING"/>
    <property type="match status" value="1"/>
</dbReference>
<sequence>MKQDSASTSATSVKTGNAIQTESHQPGEQQLVTFLRALPTISPFLAPSLNQILPKLFDPILLNGPLFAQRLTTTIEPHSDDSEPVIDPLHELANSLSQFYELQAKTNQDDIVSINQTKEQIESLSGNIVSSVCVCPHSCQSQTVPNPSLCSRERSDCSTTTVPPLNTETRIGTIQLDRVQHQPTDRTKTLNSGSVVTSPSISRKSSENSPMAASSTSEFRLPRTSDFSGLSNTAYHNQTGMSIKHTSSWSPGLGVPKPATPTRFTAPVHVDVGGVLYTSSLETLTKYPNSRLGRMFNGVIPIVLDTMKQHYFIDRDGALFRHVLNFLRTGQLHLDAQYEELDQLIQEAQHYELTEMLIALKELCEKRTHLHSTVNRKRPYWITPPILQVSSKRRRRGSVVSEGTNSETHTYDSNHPVTSSSTSEVNLGQNGSFPSNFVSTNCPQPDWACAHCIWLELDEVAPHSGMLQCTTCDQITPRIERIYRFLDRYSAQLGVTVPKNASSIEPGNCRTWKDMSRNDQLRLWQLILSEGYEIVATHRMSKVDKRRLAYLLYHSQM</sequence>
<evidence type="ECO:0000313" key="4">
    <source>
        <dbReference type="Proteomes" id="UP000324629"/>
    </source>
</evidence>
<feature type="compositionally biased region" description="Polar residues" evidence="1">
    <location>
        <begin position="402"/>
        <end position="426"/>
    </location>
</feature>
<dbReference type="SUPFAM" id="SSF54695">
    <property type="entry name" value="POZ domain"/>
    <property type="match status" value="1"/>
</dbReference>
<evidence type="ECO:0000313" key="3">
    <source>
        <dbReference type="EMBL" id="KAA3674308.1"/>
    </source>
</evidence>
<comment type="caution">
    <text evidence="3">The sequence shown here is derived from an EMBL/GenBank/DDBJ whole genome shotgun (WGS) entry which is preliminary data.</text>
</comment>
<dbReference type="InterPro" id="IPR011333">
    <property type="entry name" value="SKP1/BTB/POZ_sf"/>
</dbReference>
<proteinExistence type="predicted"/>
<evidence type="ECO:0000256" key="1">
    <source>
        <dbReference type="SAM" id="MobiDB-lite"/>
    </source>
</evidence>
<feature type="region of interest" description="Disordered" evidence="1">
    <location>
        <begin position="393"/>
        <end position="426"/>
    </location>
</feature>